<dbReference type="AlphaFoldDB" id="A0A1C3NKD7"/>
<reference evidence="2 3" key="1">
    <citation type="submission" date="2016-06" db="EMBL/GenBank/DDBJ databases">
        <authorList>
            <person name="Kjaerup R.B."/>
            <person name="Dalgaard T.S."/>
            <person name="Juul-Madsen H.R."/>
        </authorList>
    </citation>
    <scope>NUCLEOTIDE SEQUENCE [LARGE SCALE GENOMIC DNA]</scope>
    <source>
        <strain evidence="2">LMG947</strain>
    </source>
</reference>
<accession>A0A1C3NKD7</accession>
<organism evidence="2 3">
    <name type="scientific">Xanthomonas bromi</name>
    <dbReference type="NCBI Taxonomy" id="56449"/>
    <lineage>
        <taxon>Bacteria</taxon>
        <taxon>Pseudomonadati</taxon>
        <taxon>Pseudomonadota</taxon>
        <taxon>Gammaproteobacteria</taxon>
        <taxon>Lysobacterales</taxon>
        <taxon>Lysobacteraceae</taxon>
        <taxon>Xanthomonas</taxon>
    </lineage>
</organism>
<gene>
    <name evidence="2" type="ORF">XBLMG947_1613</name>
</gene>
<protein>
    <submittedName>
        <fullName evidence="2">Uncharacterized protein</fullName>
    </submittedName>
</protein>
<feature type="compositionally biased region" description="Basic and acidic residues" evidence="1">
    <location>
        <begin position="8"/>
        <end position="17"/>
    </location>
</feature>
<evidence type="ECO:0000313" key="3">
    <source>
        <dbReference type="Proteomes" id="UP000092503"/>
    </source>
</evidence>
<proteinExistence type="predicted"/>
<sequence>MPLTADTSIRRKIDSAAERSMPLRKRSAMVL</sequence>
<feature type="compositionally biased region" description="Basic residues" evidence="1">
    <location>
        <begin position="22"/>
        <end position="31"/>
    </location>
</feature>
<feature type="region of interest" description="Disordered" evidence="1">
    <location>
        <begin position="1"/>
        <end position="31"/>
    </location>
</feature>
<evidence type="ECO:0000256" key="1">
    <source>
        <dbReference type="SAM" id="MobiDB-lite"/>
    </source>
</evidence>
<dbReference type="EMBL" id="FLTX01000023">
    <property type="protein sequence ID" value="SBV50831.1"/>
    <property type="molecule type" value="Genomic_DNA"/>
</dbReference>
<evidence type="ECO:0000313" key="2">
    <source>
        <dbReference type="EMBL" id="SBV50831.1"/>
    </source>
</evidence>
<dbReference type="Proteomes" id="UP000092503">
    <property type="component" value="Unassembled WGS sequence"/>
</dbReference>
<name>A0A1C3NKD7_9XANT</name>